<sequence length="286" mass="33702">MDSIEQFSSKPFNHSSVEAIAAQNPYSEIFYRLWYSPQQQVTYHQENFHTFSYYLLGGENSFRKGNRSQIGGPGKICIMPQGSYSTWSVKKELKFVHVYLNVKEIGFWLERLFEIDARNFELQETIYDDNEKMQLCFKRLVFDQELNYSIFKEQWLVRFIEVIYDSYNAQRDKKLVYKGGLTRKQKSKLKNYINENIGEKLSLSKLANEINMSTFHFSREFMKSFGLPPAQYIQKLKMDRALTLLKSPATLSQISASLGYSHQSHFTQQFKKTYLTTPAYFRNAIN</sequence>
<keyword evidence="2" id="KW-0238">DNA-binding</keyword>
<evidence type="ECO:0000256" key="1">
    <source>
        <dbReference type="ARBA" id="ARBA00023015"/>
    </source>
</evidence>
<dbReference type="KEGG" id="plei:Q9312_11875"/>
<proteinExistence type="predicted"/>
<dbReference type="RefSeq" id="WP_309201068.1">
    <property type="nucleotide sequence ID" value="NZ_CP133548.1"/>
</dbReference>
<protein>
    <submittedName>
        <fullName evidence="5">Helix-turn-helix domain-containing protein</fullName>
    </submittedName>
</protein>
<keyword evidence="3" id="KW-0804">Transcription</keyword>
<gene>
    <name evidence="5" type="ORF">Q9312_11875</name>
</gene>
<dbReference type="PANTHER" id="PTHR46796:SF6">
    <property type="entry name" value="ARAC SUBFAMILY"/>
    <property type="match status" value="1"/>
</dbReference>
<dbReference type="GO" id="GO:0003700">
    <property type="term" value="F:DNA-binding transcription factor activity"/>
    <property type="evidence" value="ECO:0007669"/>
    <property type="project" value="InterPro"/>
</dbReference>
<evidence type="ECO:0000256" key="3">
    <source>
        <dbReference type="ARBA" id="ARBA00023163"/>
    </source>
</evidence>
<dbReference type="Proteomes" id="UP001239782">
    <property type="component" value="Chromosome"/>
</dbReference>
<reference evidence="5 6" key="1">
    <citation type="submission" date="2023-08" db="EMBL/GenBank/DDBJ databases">
        <title>Pleionea litopenaei sp. nov., isolated from stomach of juvenile Litopenaeus vannamei.</title>
        <authorList>
            <person name="Rho A.M."/>
            <person name="Hwang C.Y."/>
        </authorList>
    </citation>
    <scope>NUCLEOTIDE SEQUENCE [LARGE SCALE GENOMIC DNA]</scope>
    <source>
        <strain evidence="5 6">HL-JVS1</strain>
    </source>
</reference>
<dbReference type="PROSITE" id="PS01124">
    <property type="entry name" value="HTH_ARAC_FAMILY_2"/>
    <property type="match status" value="1"/>
</dbReference>
<name>A0AA51X5Q2_9GAMM</name>
<dbReference type="InterPro" id="IPR020449">
    <property type="entry name" value="Tscrpt_reg_AraC-type_HTH"/>
</dbReference>
<keyword evidence="6" id="KW-1185">Reference proteome</keyword>
<dbReference type="Gene3D" id="1.10.10.60">
    <property type="entry name" value="Homeodomain-like"/>
    <property type="match status" value="2"/>
</dbReference>
<dbReference type="InterPro" id="IPR018060">
    <property type="entry name" value="HTH_AraC"/>
</dbReference>
<dbReference type="SMART" id="SM00342">
    <property type="entry name" value="HTH_ARAC"/>
    <property type="match status" value="1"/>
</dbReference>
<dbReference type="InterPro" id="IPR009057">
    <property type="entry name" value="Homeodomain-like_sf"/>
</dbReference>
<evidence type="ECO:0000259" key="4">
    <source>
        <dbReference type="PROSITE" id="PS01124"/>
    </source>
</evidence>
<evidence type="ECO:0000313" key="5">
    <source>
        <dbReference type="EMBL" id="WMS85916.1"/>
    </source>
</evidence>
<keyword evidence="1" id="KW-0805">Transcription regulation</keyword>
<dbReference type="InterPro" id="IPR050204">
    <property type="entry name" value="AraC_XylS_family_regulators"/>
</dbReference>
<dbReference type="GO" id="GO:0043565">
    <property type="term" value="F:sequence-specific DNA binding"/>
    <property type="evidence" value="ECO:0007669"/>
    <property type="project" value="InterPro"/>
</dbReference>
<evidence type="ECO:0000256" key="2">
    <source>
        <dbReference type="ARBA" id="ARBA00023125"/>
    </source>
</evidence>
<feature type="domain" description="HTH araC/xylS-type" evidence="4">
    <location>
        <begin position="187"/>
        <end position="284"/>
    </location>
</feature>
<accession>A0AA51X5Q2</accession>
<dbReference type="PANTHER" id="PTHR46796">
    <property type="entry name" value="HTH-TYPE TRANSCRIPTIONAL ACTIVATOR RHAS-RELATED"/>
    <property type="match status" value="1"/>
</dbReference>
<organism evidence="5 6">
    <name type="scientific">Pleionea litopenaei</name>
    <dbReference type="NCBI Taxonomy" id="3070815"/>
    <lineage>
        <taxon>Bacteria</taxon>
        <taxon>Pseudomonadati</taxon>
        <taxon>Pseudomonadota</taxon>
        <taxon>Gammaproteobacteria</taxon>
        <taxon>Oceanospirillales</taxon>
        <taxon>Pleioneaceae</taxon>
        <taxon>Pleionea</taxon>
    </lineage>
</organism>
<dbReference type="SUPFAM" id="SSF46689">
    <property type="entry name" value="Homeodomain-like"/>
    <property type="match status" value="2"/>
</dbReference>
<evidence type="ECO:0000313" key="6">
    <source>
        <dbReference type="Proteomes" id="UP001239782"/>
    </source>
</evidence>
<dbReference type="AlphaFoldDB" id="A0AA51X5Q2"/>
<dbReference type="PRINTS" id="PR00032">
    <property type="entry name" value="HTHARAC"/>
</dbReference>
<dbReference type="Pfam" id="PF12833">
    <property type="entry name" value="HTH_18"/>
    <property type="match status" value="1"/>
</dbReference>
<dbReference type="EMBL" id="CP133548">
    <property type="protein sequence ID" value="WMS85916.1"/>
    <property type="molecule type" value="Genomic_DNA"/>
</dbReference>